<dbReference type="EMBL" id="JAHEWX010000006">
    <property type="protein sequence ID" value="MBT1541443.1"/>
    <property type="molecule type" value="Genomic_DNA"/>
</dbReference>
<name>A0A9Q2W5X8_9MICO</name>
<keyword evidence="2" id="KW-0732">Signal</keyword>
<sequence length="455" mass="46898">MGARARTRSAGALATALIVVLTLAACTWSPPPPTGSESALAKLITRVERLPGVDTAEGEVRQVDAKDDPHNWITSLEVRADSSDLAVAERIRHTAARGVSGTTLSVTLDVPRGRASAPVVLDPMDRDVVDLAGRLRAEPFVRRLWVTPSGSTIWLVRGVSFTDAVAQARPIVGDHPASLDRGDVSVGITATHPGRALLRAIDGFDGDGDHHVERLSYSPGTTYADAAQATDAAAESATAGEAERPSLSVSGGGLGAVADVLVRTKDEAADAHRAPRTAFSVGLDGTSGWLGLPLDAKKPQDATAPGTPTTSPTPAPWVPADVSDHAATLRAFLERSADAAGVPATVTTGTEQCAPPGSSWSPDATGTRATAFSIVPVFQIVDDAQGPFDAVTALWTSEGFEVSGRAMGRDYWSSSSDVDPATASIRGTVDGLSLSAESVCVPGPDTATPRSGTRP</sequence>
<evidence type="ECO:0000313" key="4">
    <source>
        <dbReference type="Proteomes" id="UP000709437"/>
    </source>
</evidence>
<dbReference type="PROSITE" id="PS51257">
    <property type="entry name" value="PROKAR_LIPOPROTEIN"/>
    <property type="match status" value="1"/>
</dbReference>
<accession>A0A9Q2W5X8</accession>
<feature type="chain" id="PRO_5040123054" evidence="2">
    <location>
        <begin position="25"/>
        <end position="455"/>
    </location>
</feature>
<dbReference type="Proteomes" id="UP000709437">
    <property type="component" value="Unassembled WGS sequence"/>
</dbReference>
<evidence type="ECO:0000313" key="3">
    <source>
        <dbReference type="EMBL" id="MBT1541443.1"/>
    </source>
</evidence>
<comment type="caution">
    <text evidence="3">The sequence shown here is derived from an EMBL/GenBank/DDBJ whole genome shotgun (WGS) entry which is preliminary data.</text>
</comment>
<organism evidence="3 4">
    <name type="scientific">Curtobacterium flaccumfaciens pv. flaccumfaciens</name>
    <dbReference type="NCBI Taxonomy" id="138532"/>
    <lineage>
        <taxon>Bacteria</taxon>
        <taxon>Bacillati</taxon>
        <taxon>Actinomycetota</taxon>
        <taxon>Actinomycetes</taxon>
        <taxon>Micrococcales</taxon>
        <taxon>Microbacteriaceae</taxon>
        <taxon>Curtobacterium</taxon>
    </lineage>
</organism>
<dbReference type="AlphaFoldDB" id="A0A9Q2W5X8"/>
<reference evidence="3" key="1">
    <citation type="submission" date="2021-05" db="EMBL/GenBank/DDBJ databases">
        <title>Whole genome sequence of Curtobacterium flaccumfaciens pv. flaccumfaciens strain CFBP 3417.</title>
        <authorList>
            <person name="Osdaghi E."/>
            <person name="Taghouti G."/>
            <person name="Portier P."/>
            <person name="Fazliarab A."/>
            <person name="Taghavi S.M."/>
            <person name="Briand M."/>
            <person name="Le-Saux M."/>
            <person name="Jacques M.-A."/>
        </authorList>
    </citation>
    <scope>NUCLEOTIDE SEQUENCE</scope>
    <source>
        <strain evidence="3">CFBP 3417</strain>
    </source>
</reference>
<feature type="compositionally biased region" description="Low complexity" evidence="1">
    <location>
        <begin position="227"/>
        <end position="240"/>
    </location>
</feature>
<feature type="signal peptide" evidence="2">
    <location>
        <begin position="1"/>
        <end position="24"/>
    </location>
</feature>
<proteinExistence type="predicted"/>
<feature type="region of interest" description="Disordered" evidence="1">
    <location>
        <begin position="296"/>
        <end position="318"/>
    </location>
</feature>
<feature type="region of interest" description="Disordered" evidence="1">
    <location>
        <begin position="436"/>
        <end position="455"/>
    </location>
</feature>
<evidence type="ECO:0000256" key="1">
    <source>
        <dbReference type="SAM" id="MobiDB-lite"/>
    </source>
</evidence>
<evidence type="ECO:0000256" key="2">
    <source>
        <dbReference type="SAM" id="SignalP"/>
    </source>
</evidence>
<protein>
    <submittedName>
        <fullName evidence="3">Uncharacterized protein</fullName>
    </submittedName>
</protein>
<gene>
    <name evidence="3" type="ORF">KK103_06680</name>
</gene>
<feature type="region of interest" description="Disordered" evidence="1">
    <location>
        <begin position="227"/>
        <end position="250"/>
    </location>
</feature>
<dbReference type="RefSeq" id="WP_214562627.1">
    <property type="nucleotide sequence ID" value="NZ_JAHEWX010000006.1"/>
</dbReference>